<dbReference type="PROSITE" id="PS51686">
    <property type="entry name" value="SAM_MT_RSMB_NOP"/>
    <property type="match status" value="1"/>
</dbReference>
<dbReference type="PANTHER" id="PTHR22807">
    <property type="entry name" value="NOP2 YEAST -RELATED NOL1/NOP2/FMU SUN DOMAIN-CONTAINING"/>
    <property type="match status" value="1"/>
</dbReference>
<dbReference type="GO" id="GO:0001510">
    <property type="term" value="P:RNA methylation"/>
    <property type="evidence" value="ECO:0007669"/>
    <property type="project" value="InterPro"/>
</dbReference>
<dbReference type="RefSeq" id="WP_146358462.1">
    <property type="nucleotide sequence ID" value="NZ_VOBR01000030.1"/>
</dbReference>
<evidence type="ECO:0000256" key="5">
    <source>
        <dbReference type="ARBA" id="ARBA00059465"/>
    </source>
</evidence>
<dbReference type="EMBL" id="VOBR01000030">
    <property type="protein sequence ID" value="TWP46727.1"/>
    <property type="molecule type" value="Genomic_DNA"/>
</dbReference>
<dbReference type="InterPro" id="IPR029063">
    <property type="entry name" value="SAM-dependent_MTases_sf"/>
</dbReference>
<keyword evidence="2 6" id="KW-0808">Transferase</keyword>
<dbReference type="PRINTS" id="PR02008">
    <property type="entry name" value="RCMTFAMILY"/>
</dbReference>
<keyword evidence="1 6" id="KW-0489">Methyltransferase</keyword>
<feature type="binding site" evidence="6">
    <location>
        <position position="352"/>
    </location>
    <ligand>
        <name>S-adenosyl-L-methionine</name>
        <dbReference type="ChEBI" id="CHEBI:59789"/>
    </ligand>
</feature>
<feature type="binding site" evidence="6">
    <location>
        <position position="369"/>
    </location>
    <ligand>
        <name>S-adenosyl-L-methionine</name>
        <dbReference type="ChEBI" id="CHEBI:59789"/>
    </ligand>
</feature>
<dbReference type="Pfam" id="PF01189">
    <property type="entry name" value="Methyltr_RsmB-F"/>
    <property type="match status" value="1"/>
</dbReference>
<feature type="compositionally biased region" description="Basic residues" evidence="7">
    <location>
        <begin position="18"/>
        <end position="31"/>
    </location>
</feature>
<evidence type="ECO:0000256" key="3">
    <source>
        <dbReference type="ARBA" id="ARBA00022691"/>
    </source>
</evidence>
<accession>A0A563EIT7</accession>
<dbReference type="GO" id="GO:0003723">
    <property type="term" value="F:RNA binding"/>
    <property type="evidence" value="ECO:0007669"/>
    <property type="project" value="UniProtKB-UniRule"/>
</dbReference>
<dbReference type="CDD" id="cd02440">
    <property type="entry name" value="AdoMet_MTases"/>
    <property type="match status" value="1"/>
</dbReference>
<gene>
    <name evidence="9" type="ORF">FKR81_34640</name>
</gene>
<keyword evidence="3 6" id="KW-0949">S-adenosyl-L-methionine</keyword>
<dbReference type="InterPro" id="IPR006027">
    <property type="entry name" value="NusB_RsmB_TIM44"/>
</dbReference>
<comment type="function">
    <text evidence="5">May act as RNA methyltransferase.</text>
</comment>
<feature type="binding site" evidence="6">
    <location>
        <begin position="303"/>
        <end position="309"/>
    </location>
    <ligand>
        <name>S-adenosyl-L-methionine</name>
        <dbReference type="ChEBI" id="CHEBI:59789"/>
    </ligand>
</feature>
<dbReference type="InterPro" id="IPR023267">
    <property type="entry name" value="RCMT"/>
</dbReference>
<dbReference type="SUPFAM" id="SSF53335">
    <property type="entry name" value="S-adenosyl-L-methionine-dependent methyltransferases"/>
    <property type="match status" value="1"/>
</dbReference>
<feature type="region of interest" description="Disordered" evidence="7">
    <location>
        <begin position="1"/>
        <end position="40"/>
    </location>
</feature>
<evidence type="ECO:0000259" key="8">
    <source>
        <dbReference type="PROSITE" id="PS51686"/>
    </source>
</evidence>
<dbReference type="InterPro" id="IPR049560">
    <property type="entry name" value="MeTrfase_RsmB-F_NOP2_cat"/>
</dbReference>
<dbReference type="Gene3D" id="3.40.50.150">
    <property type="entry name" value="Vaccinia Virus protein VP39"/>
    <property type="match status" value="1"/>
</dbReference>
<name>A0A563EIT7_9PSEU</name>
<keyword evidence="10" id="KW-1185">Reference proteome</keyword>
<comment type="caution">
    <text evidence="9">The sequence shown here is derived from an EMBL/GenBank/DDBJ whole genome shotgun (WGS) entry which is preliminary data.</text>
</comment>
<evidence type="ECO:0000256" key="6">
    <source>
        <dbReference type="PROSITE-ProRule" id="PRU01023"/>
    </source>
</evidence>
<protein>
    <submittedName>
        <fullName evidence="9">rRNA small subunit methyltransferase B</fullName>
    </submittedName>
</protein>
<sequence>MTGERNHSSHSRGASKPSRPRKPAPPRRRTGPSRPPVEDPARTAALDTLRAVRQRDAYANLVLPQLLRERRISGRDAALATELAYGASRAQGLLDTVIEACSDRPLSEVDGSVLDALRLGAYQLLRTRIPAHAAVASTVDLVRGEAGSGAAGFVNAVLRRITQQDEAGWVDELAPDPDEDPIGYLALANAHPRWIAQAFAEALGSREEPLKLALEADDARPAVHLVARPGEVSSDELAAMTGGDVAPYSPYGVHLEAGAGDPGDLDPVRERLATVQDEGSQLCALALTRAPLEGTDQRWLDLCAGPGGKAVLLAALVGLEGGELDAVEKAPHRAELVRKITSGLPVNVHVGDGRESGLEHGTYDRVLVDAPCTGLGALRRRPEARWRRQPSDVGQLTKLQRELLTEALLLVRPGGVVGYVVCSPHLSETVAIVGDVARRTGAEVLDARELFPGVPQLGDGPHVQLWPHLHGTDAMFCAVLRRVP</sequence>
<evidence type="ECO:0000256" key="4">
    <source>
        <dbReference type="ARBA" id="ARBA00022884"/>
    </source>
</evidence>
<dbReference type="Gene3D" id="1.10.940.10">
    <property type="entry name" value="NusB-like"/>
    <property type="match status" value="1"/>
</dbReference>
<proteinExistence type="inferred from homology"/>
<evidence type="ECO:0000313" key="9">
    <source>
        <dbReference type="EMBL" id="TWP46727.1"/>
    </source>
</evidence>
<feature type="active site" description="Nucleophile" evidence="6">
    <location>
        <position position="422"/>
    </location>
</feature>
<keyword evidence="4 6" id="KW-0694">RNA-binding</keyword>
<dbReference type="SUPFAM" id="SSF48013">
    <property type="entry name" value="NusB-like"/>
    <property type="match status" value="1"/>
</dbReference>
<evidence type="ECO:0000256" key="1">
    <source>
        <dbReference type="ARBA" id="ARBA00022603"/>
    </source>
</evidence>
<dbReference type="GO" id="GO:0008173">
    <property type="term" value="F:RNA methyltransferase activity"/>
    <property type="evidence" value="ECO:0007669"/>
    <property type="project" value="InterPro"/>
</dbReference>
<dbReference type="Proteomes" id="UP000316639">
    <property type="component" value="Unassembled WGS sequence"/>
</dbReference>
<reference evidence="9 10" key="1">
    <citation type="submission" date="2019-07" db="EMBL/GenBank/DDBJ databases">
        <title>Lentzea xizangensis sp. nov., isolated from Qinghai-Tibetan Plateau Soils.</title>
        <authorList>
            <person name="Huang J."/>
        </authorList>
    </citation>
    <scope>NUCLEOTIDE SEQUENCE [LARGE SCALE GENOMIC DNA]</scope>
    <source>
        <strain evidence="9 10">FXJ1.1311</strain>
    </source>
</reference>
<dbReference type="Pfam" id="PF01029">
    <property type="entry name" value="NusB"/>
    <property type="match status" value="1"/>
</dbReference>
<evidence type="ECO:0000313" key="10">
    <source>
        <dbReference type="Proteomes" id="UP000316639"/>
    </source>
</evidence>
<dbReference type="FunFam" id="3.40.50.150:FF:000257">
    <property type="entry name" value="16S rRNA methyltransferase"/>
    <property type="match status" value="1"/>
</dbReference>
<dbReference type="InterPro" id="IPR035926">
    <property type="entry name" value="NusB-like_sf"/>
</dbReference>
<dbReference type="PANTHER" id="PTHR22807:SF53">
    <property type="entry name" value="RIBOSOMAL RNA SMALL SUBUNIT METHYLTRANSFERASE B-RELATED"/>
    <property type="match status" value="1"/>
</dbReference>
<evidence type="ECO:0000256" key="2">
    <source>
        <dbReference type="ARBA" id="ARBA00022679"/>
    </source>
</evidence>
<dbReference type="InterPro" id="IPR001678">
    <property type="entry name" value="MeTrfase_RsmB-F_NOP2_dom"/>
</dbReference>
<comment type="similarity">
    <text evidence="6">Belongs to the class I-like SAM-binding methyltransferase superfamily. RsmB/NOP family.</text>
</comment>
<feature type="domain" description="SAM-dependent MTase RsmB/NOP-type" evidence="8">
    <location>
        <begin position="199"/>
        <end position="483"/>
    </location>
</feature>
<dbReference type="AlphaFoldDB" id="A0A563EIT7"/>
<evidence type="ECO:0000256" key="7">
    <source>
        <dbReference type="SAM" id="MobiDB-lite"/>
    </source>
</evidence>
<dbReference type="OrthoDB" id="9810297at2"/>
<feature type="binding site" evidence="6">
    <location>
        <position position="328"/>
    </location>
    <ligand>
        <name>S-adenosyl-L-methionine</name>
        <dbReference type="ChEBI" id="CHEBI:59789"/>
    </ligand>
</feature>
<organism evidence="9 10">
    <name type="scientific">Lentzea tibetensis</name>
    <dbReference type="NCBI Taxonomy" id="2591470"/>
    <lineage>
        <taxon>Bacteria</taxon>
        <taxon>Bacillati</taxon>
        <taxon>Actinomycetota</taxon>
        <taxon>Actinomycetes</taxon>
        <taxon>Pseudonocardiales</taxon>
        <taxon>Pseudonocardiaceae</taxon>
        <taxon>Lentzea</taxon>
    </lineage>
</organism>
<dbReference type="GO" id="GO:0006355">
    <property type="term" value="P:regulation of DNA-templated transcription"/>
    <property type="evidence" value="ECO:0007669"/>
    <property type="project" value="InterPro"/>
</dbReference>